<dbReference type="InterPro" id="IPR036396">
    <property type="entry name" value="Cyt_P450_sf"/>
</dbReference>
<evidence type="ECO:0000256" key="1">
    <source>
        <dbReference type="ARBA" id="ARBA00010617"/>
    </source>
</evidence>
<dbReference type="GO" id="GO:0006082">
    <property type="term" value="P:organic acid metabolic process"/>
    <property type="evidence" value="ECO:0007669"/>
    <property type="project" value="TreeGrafter"/>
</dbReference>
<dbReference type="Pfam" id="PF00067">
    <property type="entry name" value="p450"/>
    <property type="match status" value="1"/>
</dbReference>
<reference evidence="6" key="1">
    <citation type="submission" date="2020-07" db="EMBL/GenBank/DDBJ databases">
        <title>The High-quality genome of the commercially important snow crab, Chionoecetes opilio.</title>
        <authorList>
            <person name="Jeong J.-H."/>
            <person name="Ryu S."/>
        </authorList>
    </citation>
    <scope>NUCLEOTIDE SEQUENCE</scope>
    <source>
        <strain evidence="6">MADBK_172401_WGS</strain>
        <tissue evidence="6">Digestive gland</tissue>
    </source>
</reference>
<proteinExistence type="inferred from homology"/>
<organism evidence="6 7">
    <name type="scientific">Chionoecetes opilio</name>
    <name type="common">Atlantic snow crab</name>
    <name type="synonym">Cancer opilio</name>
    <dbReference type="NCBI Taxonomy" id="41210"/>
    <lineage>
        <taxon>Eukaryota</taxon>
        <taxon>Metazoa</taxon>
        <taxon>Ecdysozoa</taxon>
        <taxon>Arthropoda</taxon>
        <taxon>Crustacea</taxon>
        <taxon>Multicrustacea</taxon>
        <taxon>Malacostraca</taxon>
        <taxon>Eumalacostraca</taxon>
        <taxon>Eucarida</taxon>
        <taxon>Decapoda</taxon>
        <taxon>Pleocyemata</taxon>
        <taxon>Brachyura</taxon>
        <taxon>Eubrachyura</taxon>
        <taxon>Majoidea</taxon>
        <taxon>Majidae</taxon>
        <taxon>Chionoecetes</taxon>
    </lineage>
</organism>
<comment type="caution">
    <text evidence="6">The sequence shown here is derived from an EMBL/GenBank/DDBJ whole genome shotgun (WGS) entry which is preliminary data.</text>
</comment>
<dbReference type="InterPro" id="IPR050182">
    <property type="entry name" value="Cytochrome_P450_fam2"/>
</dbReference>
<keyword evidence="3" id="KW-0408">Iron</keyword>
<dbReference type="Proteomes" id="UP000770661">
    <property type="component" value="Unassembled WGS sequence"/>
</dbReference>
<evidence type="ECO:0000256" key="5">
    <source>
        <dbReference type="SAM" id="SignalP"/>
    </source>
</evidence>
<dbReference type="GO" id="GO:0020037">
    <property type="term" value="F:heme binding"/>
    <property type="evidence" value="ECO:0007669"/>
    <property type="project" value="InterPro"/>
</dbReference>
<dbReference type="AlphaFoldDB" id="A0A8J4YKS6"/>
<dbReference type="PANTHER" id="PTHR24300">
    <property type="entry name" value="CYTOCHROME P450 508A4-RELATED"/>
    <property type="match status" value="1"/>
</dbReference>
<feature type="chain" id="PRO_5035156693" evidence="5">
    <location>
        <begin position="21"/>
        <end position="396"/>
    </location>
</feature>
<protein>
    <submittedName>
        <fullName evidence="6">Cytochrome P450 2J6</fullName>
    </submittedName>
</protein>
<keyword evidence="7" id="KW-1185">Reference proteome</keyword>
<sequence length="396" mass="44805">MWTAVVVLVVTVVVLLLCRANKRPPGLPPGPFSLPYIGNALQMLRDTPKGTFKKYTEAYGGIMSFKTFSEWTVLVSDPALMRTGLADPAASGRLDHALFRKRDSIIKGRDCPALGIISTSGDVWRQQRRFTLRTLRDLGFGRNTLEPIMQEELDELLHLFKRRQGEKVDVGLVFNRSIINVLWAITIGKRYSYDDKKLEVLVEKVNKMVQTFNPFHPIFRFPWVKKLFPNLPIIRHTEGYMADLLAFIEDAALRGVLEEQVRQAAAAEAGRRKVVARRKAMVGARITLEQEVLVVEGEVAEQQRRVGEARAQAAAVTGSLRGYLQDALTPRQQAERQADTASRCLCEAVTEGRGQLQLLCPQARHSTAPKLDKALKWLEKQHYQQHKAHHRCPRHC</sequence>
<dbReference type="GO" id="GO:0005506">
    <property type="term" value="F:iron ion binding"/>
    <property type="evidence" value="ECO:0007669"/>
    <property type="project" value="InterPro"/>
</dbReference>
<dbReference type="PANTHER" id="PTHR24300:SF375">
    <property type="entry name" value="CYTOCHROME P450 FAMILY"/>
    <property type="match status" value="1"/>
</dbReference>
<comment type="similarity">
    <text evidence="1">Belongs to the cytochrome P450 family.</text>
</comment>
<evidence type="ECO:0000256" key="2">
    <source>
        <dbReference type="ARBA" id="ARBA00022723"/>
    </source>
</evidence>
<dbReference type="Gene3D" id="1.10.630.10">
    <property type="entry name" value="Cytochrome P450"/>
    <property type="match status" value="1"/>
</dbReference>
<keyword evidence="4" id="KW-0560">Oxidoreductase</keyword>
<feature type="signal peptide" evidence="5">
    <location>
        <begin position="1"/>
        <end position="20"/>
    </location>
</feature>
<evidence type="ECO:0000313" key="7">
    <source>
        <dbReference type="Proteomes" id="UP000770661"/>
    </source>
</evidence>
<dbReference type="OrthoDB" id="3934656at2759"/>
<dbReference type="EMBL" id="JACEEZ010001348">
    <property type="protein sequence ID" value="KAG0729307.1"/>
    <property type="molecule type" value="Genomic_DNA"/>
</dbReference>
<dbReference type="GO" id="GO:0006805">
    <property type="term" value="P:xenobiotic metabolic process"/>
    <property type="evidence" value="ECO:0007669"/>
    <property type="project" value="TreeGrafter"/>
</dbReference>
<dbReference type="GO" id="GO:0016712">
    <property type="term" value="F:oxidoreductase activity, acting on paired donors, with incorporation or reduction of molecular oxygen, reduced flavin or flavoprotein as one donor, and incorporation of one atom of oxygen"/>
    <property type="evidence" value="ECO:0007669"/>
    <property type="project" value="TreeGrafter"/>
</dbReference>
<keyword evidence="5" id="KW-0732">Signal</keyword>
<keyword evidence="2" id="KW-0479">Metal-binding</keyword>
<dbReference type="SUPFAM" id="SSF48264">
    <property type="entry name" value="Cytochrome P450"/>
    <property type="match status" value="1"/>
</dbReference>
<evidence type="ECO:0000256" key="3">
    <source>
        <dbReference type="ARBA" id="ARBA00023004"/>
    </source>
</evidence>
<keyword evidence="4" id="KW-0503">Monooxygenase</keyword>
<gene>
    <name evidence="6" type="primary">Cyp2j6_2</name>
    <name evidence="6" type="ORF">GWK47_030641</name>
</gene>
<dbReference type="GO" id="GO:0005737">
    <property type="term" value="C:cytoplasm"/>
    <property type="evidence" value="ECO:0007669"/>
    <property type="project" value="TreeGrafter"/>
</dbReference>
<evidence type="ECO:0000313" key="6">
    <source>
        <dbReference type="EMBL" id="KAG0729307.1"/>
    </source>
</evidence>
<name>A0A8J4YKS6_CHIOP</name>
<evidence type="ECO:0000256" key="4">
    <source>
        <dbReference type="ARBA" id="ARBA00023033"/>
    </source>
</evidence>
<accession>A0A8J4YKS6</accession>
<dbReference type="InterPro" id="IPR001128">
    <property type="entry name" value="Cyt_P450"/>
</dbReference>